<proteinExistence type="inferred from homology"/>
<reference evidence="6 7" key="1">
    <citation type="journal article" date="2011" name="J. Gen. Appl. Microbiol.">
        <title>Draft genome sequencing of the enigmatic yeast Saitoella complicata.</title>
        <authorList>
            <person name="Nishida H."/>
            <person name="Hamamoto M."/>
            <person name="Sugiyama J."/>
        </authorList>
    </citation>
    <scope>NUCLEOTIDE SEQUENCE [LARGE SCALE GENOMIC DNA]</scope>
    <source>
        <strain evidence="6 7">NRRL Y-17804</strain>
    </source>
</reference>
<dbReference type="AlphaFoldDB" id="A0A0E9NDH7"/>
<evidence type="ECO:0000313" key="7">
    <source>
        <dbReference type="Proteomes" id="UP000033140"/>
    </source>
</evidence>
<dbReference type="Pfam" id="PF08622">
    <property type="entry name" value="Svf1"/>
    <property type="match status" value="1"/>
</dbReference>
<dbReference type="InterPro" id="IPR051385">
    <property type="entry name" value="Ceramide-binding_SVF1"/>
</dbReference>
<evidence type="ECO:0000313" key="6">
    <source>
        <dbReference type="EMBL" id="GAO47786.1"/>
    </source>
</evidence>
<gene>
    <name evidence="6" type="ORF">G7K_1984-t1</name>
</gene>
<name>A0A0E9NDH7_SAICN</name>
<keyword evidence="3" id="KW-0963">Cytoplasm</keyword>
<accession>A0A0E9NDH7</accession>
<dbReference type="PANTHER" id="PTHR47107:SF2">
    <property type="entry name" value="SURVIVAL FACTOR 2"/>
    <property type="match status" value="1"/>
</dbReference>
<dbReference type="GO" id="GO:0006979">
    <property type="term" value="P:response to oxidative stress"/>
    <property type="evidence" value="ECO:0007669"/>
    <property type="project" value="InterPro"/>
</dbReference>
<protein>
    <recommendedName>
        <fullName evidence="8">AttH domain-containing protein</fullName>
    </recommendedName>
</protein>
<keyword evidence="7" id="KW-1185">Reference proteome</keyword>
<dbReference type="EMBL" id="BACD03000011">
    <property type="protein sequence ID" value="GAO47786.1"/>
    <property type="molecule type" value="Genomic_DNA"/>
</dbReference>
<feature type="domain" description="Svf1-like N-terminal" evidence="4">
    <location>
        <begin position="56"/>
        <end position="220"/>
    </location>
</feature>
<feature type="domain" description="Svf1-like C-terminal" evidence="5">
    <location>
        <begin position="224"/>
        <end position="389"/>
    </location>
</feature>
<reference evidence="6 7" key="2">
    <citation type="journal article" date="2014" name="J. Gen. Appl. Microbiol.">
        <title>The early diverging ascomycetous budding yeast Saitoella complicata has three histone deacetylases belonging to the Clr6, Hos2, and Rpd3 lineages.</title>
        <authorList>
            <person name="Nishida H."/>
            <person name="Matsumoto T."/>
            <person name="Kondo S."/>
            <person name="Hamamoto M."/>
            <person name="Yoshikawa H."/>
        </authorList>
    </citation>
    <scope>NUCLEOTIDE SEQUENCE [LARGE SCALE GENOMIC DNA]</scope>
    <source>
        <strain evidence="6 7">NRRL Y-17804</strain>
    </source>
</reference>
<dbReference type="InterPro" id="IPR033394">
    <property type="entry name" value="Svf1-like_C"/>
</dbReference>
<sequence>MYVRQSEWLNAARSYLSDQSSLQTHVHKQTNPGATMSTLTLPESLAWDIKLPKLTTQYKSVYFTLDDGSSGFAQLAWGNLGLGIKVAPMAYTFYKEGIEPVVESVTSLAGGFSLSADCQSCTLKHGTGMHALTLLRPESEGGAWAYRLVIEGVVKYDLVFTFRTKGYKVTDFNHTLPAGTSQDVISHAVIPLCDVKGTYQVRGEQPVECAGQGSFVEAIFSKTKFTDMGDRWNAFFLRDRDTNSVLHMLQFIPRGSAKSGDERRFVHGSVTLDGVTRAITSGSNNSVLHGDASIHPAVTEGIFPIPRSITYTWSGANVKATITTALSEMPTSQTDVLDFFPGWAKRILQRWAGRPYVCVWAGEGEAKVEIDGTERMVKGRTHNEVTFVHP</sequence>
<dbReference type="OMA" id="FPKWAKD"/>
<dbReference type="Proteomes" id="UP000033140">
    <property type="component" value="Unassembled WGS sequence"/>
</dbReference>
<evidence type="ECO:0000259" key="4">
    <source>
        <dbReference type="Pfam" id="PF08622"/>
    </source>
</evidence>
<dbReference type="Pfam" id="PF17187">
    <property type="entry name" value="Svf1_C"/>
    <property type="match status" value="1"/>
</dbReference>
<comment type="caution">
    <text evidence="6">The sequence shown here is derived from an EMBL/GenBank/DDBJ whole genome shotgun (WGS) entry which is preliminary data.</text>
</comment>
<comment type="similarity">
    <text evidence="2">Belongs to the SVF1 family.</text>
</comment>
<evidence type="ECO:0000256" key="2">
    <source>
        <dbReference type="ARBA" id="ARBA00009069"/>
    </source>
</evidence>
<dbReference type="InterPro" id="IPR013931">
    <property type="entry name" value="Svf1-like_N"/>
</dbReference>
<evidence type="ECO:0008006" key="8">
    <source>
        <dbReference type="Google" id="ProtNLM"/>
    </source>
</evidence>
<evidence type="ECO:0000256" key="3">
    <source>
        <dbReference type="ARBA" id="ARBA00022490"/>
    </source>
</evidence>
<organism evidence="6 7">
    <name type="scientific">Saitoella complicata (strain BCRC 22490 / CBS 7301 / JCM 7358 / NBRC 10748 / NRRL Y-17804)</name>
    <dbReference type="NCBI Taxonomy" id="698492"/>
    <lineage>
        <taxon>Eukaryota</taxon>
        <taxon>Fungi</taxon>
        <taxon>Dikarya</taxon>
        <taxon>Ascomycota</taxon>
        <taxon>Taphrinomycotina</taxon>
        <taxon>Taphrinomycotina incertae sedis</taxon>
        <taxon>Saitoella</taxon>
    </lineage>
</organism>
<dbReference type="GO" id="GO:0005737">
    <property type="term" value="C:cytoplasm"/>
    <property type="evidence" value="ECO:0007669"/>
    <property type="project" value="UniProtKB-SubCell"/>
</dbReference>
<comment type="subcellular location">
    <subcellularLocation>
        <location evidence="1">Cytoplasm</location>
    </subcellularLocation>
</comment>
<dbReference type="PANTHER" id="PTHR47107">
    <property type="entry name" value="SVF1-LIKE PROTEIN YDR222W-RELATED"/>
    <property type="match status" value="1"/>
</dbReference>
<reference evidence="6 7" key="3">
    <citation type="journal article" date="2015" name="Genome Announc.">
        <title>Draft Genome Sequence of the Archiascomycetous Yeast Saitoella complicata.</title>
        <authorList>
            <person name="Yamauchi K."/>
            <person name="Kondo S."/>
            <person name="Hamamoto M."/>
            <person name="Takahashi Y."/>
            <person name="Ogura Y."/>
            <person name="Hayashi T."/>
            <person name="Nishida H."/>
        </authorList>
    </citation>
    <scope>NUCLEOTIDE SEQUENCE [LARGE SCALE GENOMIC DNA]</scope>
    <source>
        <strain evidence="6 7">NRRL Y-17804</strain>
    </source>
</reference>
<evidence type="ECO:0000256" key="1">
    <source>
        <dbReference type="ARBA" id="ARBA00004496"/>
    </source>
</evidence>
<evidence type="ECO:0000259" key="5">
    <source>
        <dbReference type="Pfam" id="PF17187"/>
    </source>
</evidence>